<comment type="caution">
    <text evidence="1">The sequence shown here is derived from an EMBL/GenBank/DDBJ whole genome shotgun (WGS) entry which is preliminary data.</text>
</comment>
<dbReference type="PANTHER" id="PTHR47481">
    <property type="match status" value="1"/>
</dbReference>
<name>A0AAN8YSH7_9MAGN</name>
<dbReference type="Proteomes" id="UP001370490">
    <property type="component" value="Unassembled WGS sequence"/>
</dbReference>
<accession>A0AAN8YSH7</accession>
<evidence type="ECO:0000313" key="1">
    <source>
        <dbReference type="EMBL" id="KAK6911281.1"/>
    </source>
</evidence>
<dbReference type="EMBL" id="JBAMMX010000028">
    <property type="protein sequence ID" value="KAK6911281.1"/>
    <property type="molecule type" value="Genomic_DNA"/>
</dbReference>
<sequence>MAKTTWHGGLNSSPSLLNLYGFIDGTSIAPPKTIASATTPITQIPNPEYDLWFKKDQLFLSWILSSLTEDIFSYIINLSSSFAVWEALARAFGSVSSNRQLQLNIELQEFKRNDLSVSTYLQCAKALADKLSTAGRLLSSAEFNTIIYCNIGSDFHSIITALNLCPDPVPFYELHAHLVAHEILLKATRLVSPALLQANLFLGLLRTASQLLLYWSSTIRTSGYGGHVSQPVWIPDIGATNYITPDLSTL</sequence>
<dbReference type="AlphaFoldDB" id="A0AAN8YSH7"/>
<gene>
    <name evidence="1" type="ORF">RJ641_023374</name>
</gene>
<keyword evidence="2" id="KW-1185">Reference proteome</keyword>
<dbReference type="PANTHER" id="PTHR47481:SF43">
    <property type="entry name" value="RETROTRANSPOSON COPIA-LIKE N-TERMINAL DOMAIN-CONTAINING PROTEIN"/>
    <property type="match status" value="1"/>
</dbReference>
<organism evidence="1 2">
    <name type="scientific">Dillenia turbinata</name>
    <dbReference type="NCBI Taxonomy" id="194707"/>
    <lineage>
        <taxon>Eukaryota</taxon>
        <taxon>Viridiplantae</taxon>
        <taxon>Streptophyta</taxon>
        <taxon>Embryophyta</taxon>
        <taxon>Tracheophyta</taxon>
        <taxon>Spermatophyta</taxon>
        <taxon>Magnoliopsida</taxon>
        <taxon>eudicotyledons</taxon>
        <taxon>Gunneridae</taxon>
        <taxon>Pentapetalae</taxon>
        <taxon>Dilleniales</taxon>
        <taxon>Dilleniaceae</taxon>
        <taxon>Dillenia</taxon>
    </lineage>
</organism>
<dbReference type="Pfam" id="PF14223">
    <property type="entry name" value="Retrotran_gag_2"/>
    <property type="match status" value="1"/>
</dbReference>
<evidence type="ECO:0000313" key="2">
    <source>
        <dbReference type="Proteomes" id="UP001370490"/>
    </source>
</evidence>
<proteinExistence type="predicted"/>
<protein>
    <submittedName>
        <fullName evidence="1">Uncharacterized protein</fullName>
    </submittedName>
</protein>
<reference evidence="1 2" key="1">
    <citation type="submission" date="2023-12" db="EMBL/GenBank/DDBJ databases">
        <title>A high-quality genome assembly for Dillenia turbinata (Dilleniales).</title>
        <authorList>
            <person name="Chanderbali A."/>
        </authorList>
    </citation>
    <scope>NUCLEOTIDE SEQUENCE [LARGE SCALE GENOMIC DNA]</scope>
    <source>
        <strain evidence="1">LSX21</strain>
        <tissue evidence="1">Leaf</tissue>
    </source>
</reference>